<dbReference type="InterPro" id="IPR047951">
    <property type="entry name" value="Transpos_ISL3"/>
</dbReference>
<evidence type="ECO:0000313" key="2">
    <source>
        <dbReference type="EMBL" id="MCD5309351.1"/>
    </source>
</evidence>
<sequence>MEGVCEDGDGLRIELVSTAAEAPCPSCGSLSRRVHGWCRRRLKDVAIAGRNVLLELRSRRLVCVEAACGRRTFREQIPSLTRRWARSTQRVTSMIARFGILAAGRAGSRLLGAAGVQVSRDTVLRVVMGLPLPFEQAQAAGEAVPAVLGVDDVAIRKGHSYATIIIDAGTHRPLDLLPDRLSGTLATWLKAHPGVEIVCRDGSNAYAEAIRDGAPDAVQVNDRWHLWHGLGEAVEKVVVAHTPCWRPTVGKALKEPPRHEMWHARAIDERTAARHRMVHDLLAQGLSLMECRRRLGWGFNTVKRYARAATPEELQRPPRYRQTLVCPYRDYLRRRLIEEPSVPITHLLGEIRAQGYSGSQNLLFRYINQGRLDLEHAPARPRKVTSWLMSAPENLAQHDAERLSEVLDLCPHLNESANLIKQFAHMMMNRAGEKLAGWMDAAQALEQPPLSSFVTGMRQDQAAVTAALSLEYSNGPTEGTNTKIKLLKRQMYGRAGFPLLRQRILLN</sequence>
<dbReference type="EMBL" id="JAJOMB010000001">
    <property type="protein sequence ID" value="MCD5309351.1"/>
    <property type="molecule type" value="Genomic_DNA"/>
</dbReference>
<evidence type="ECO:0000313" key="3">
    <source>
        <dbReference type="Proteomes" id="UP001138997"/>
    </source>
</evidence>
<protein>
    <submittedName>
        <fullName evidence="2">ISL3 family transposase</fullName>
    </submittedName>
</protein>
<dbReference type="Pfam" id="PF14690">
    <property type="entry name" value="Zn_ribbon_ISL3"/>
    <property type="match status" value="1"/>
</dbReference>
<dbReference type="PANTHER" id="PTHR33498">
    <property type="entry name" value="TRANSPOSASE FOR INSERTION SEQUENCE ELEMENT IS1557"/>
    <property type="match status" value="1"/>
</dbReference>
<dbReference type="InterPro" id="IPR017894">
    <property type="entry name" value="HTH_IS21_transposase_type"/>
</dbReference>
<dbReference type="AlphaFoldDB" id="A0A9X1N9T7"/>
<name>A0A9X1N9T7_9ACTN</name>
<proteinExistence type="predicted"/>
<dbReference type="InterPro" id="IPR029261">
    <property type="entry name" value="Transposase_Znf"/>
</dbReference>
<dbReference type="PANTHER" id="PTHR33498:SF1">
    <property type="entry name" value="TRANSPOSASE FOR INSERTION SEQUENCE ELEMENT IS1557"/>
    <property type="match status" value="1"/>
</dbReference>
<reference evidence="2" key="1">
    <citation type="submission" date="2021-11" db="EMBL/GenBank/DDBJ databases">
        <title>Streptomyces corallinus and Kineosporia corallina sp. nov., two new coral-derived marine actinobacteria.</title>
        <authorList>
            <person name="Buangrab K."/>
            <person name="Sutthacheep M."/>
            <person name="Yeemin T."/>
            <person name="Harunari E."/>
            <person name="Igarashi Y."/>
            <person name="Sripreechasak P."/>
            <person name="Kanchanasin P."/>
            <person name="Tanasupawat S."/>
            <person name="Phongsopitanun W."/>
        </authorList>
    </citation>
    <scope>NUCLEOTIDE SEQUENCE</scope>
    <source>
        <strain evidence="2">JCM 31032</strain>
    </source>
</reference>
<gene>
    <name evidence="2" type="ORF">LR394_00455</name>
</gene>
<dbReference type="Pfam" id="PF01610">
    <property type="entry name" value="DDE_Tnp_ISL3"/>
    <property type="match status" value="2"/>
</dbReference>
<comment type="caution">
    <text evidence="2">The sequence shown here is derived from an EMBL/GenBank/DDBJ whole genome shotgun (WGS) entry which is preliminary data.</text>
</comment>
<dbReference type="InterPro" id="IPR002560">
    <property type="entry name" value="Transposase_DDE"/>
</dbReference>
<accession>A0A9X1N9T7</accession>
<keyword evidence="3" id="KW-1185">Reference proteome</keyword>
<dbReference type="PROSITE" id="PS50531">
    <property type="entry name" value="HTH_IS21"/>
    <property type="match status" value="1"/>
</dbReference>
<organism evidence="2 3">
    <name type="scientific">Kineosporia babensis</name>
    <dbReference type="NCBI Taxonomy" id="499548"/>
    <lineage>
        <taxon>Bacteria</taxon>
        <taxon>Bacillati</taxon>
        <taxon>Actinomycetota</taxon>
        <taxon>Actinomycetes</taxon>
        <taxon>Kineosporiales</taxon>
        <taxon>Kineosporiaceae</taxon>
        <taxon>Kineosporia</taxon>
    </lineage>
</organism>
<dbReference type="NCBIfam" id="NF033550">
    <property type="entry name" value="transpos_ISL3"/>
    <property type="match status" value="1"/>
</dbReference>
<evidence type="ECO:0000259" key="1">
    <source>
        <dbReference type="PROSITE" id="PS50531"/>
    </source>
</evidence>
<feature type="domain" description="HTH IS21-type" evidence="1">
    <location>
        <begin position="273"/>
        <end position="336"/>
    </location>
</feature>
<dbReference type="Proteomes" id="UP001138997">
    <property type="component" value="Unassembled WGS sequence"/>
</dbReference>